<sequence>MLGDVTSENSRGPRGPYAKSAQLRKEILDACVTVFADNGFHGSTMSAIAQRAGIGQTRLLHHFASKAELLTAMLASHEQRMAEIIESTGSGEDALRAHVREVGRNRERRDLVQLHSIISAEAAVAAHPAHEVYRTRYDQLRLHLTGVFAELRGAGRLKVGTRPDILASQFIAMMDGLQLQWLYSPTTVDVADHLDAFLSTLLIDDAD</sequence>
<dbReference type="PRINTS" id="PR00455">
    <property type="entry name" value="HTHTETR"/>
</dbReference>
<reference evidence="7 8" key="1">
    <citation type="submission" date="2021-01" db="EMBL/GenBank/DDBJ databases">
        <title>Whole genome shotgun sequence of Actinoplanes couchii NBRC 106145.</title>
        <authorList>
            <person name="Komaki H."/>
            <person name="Tamura T."/>
        </authorList>
    </citation>
    <scope>NUCLEOTIDE SEQUENCE [LARGE SCALE GENOMIC DNA]</scope>
    <source>
        <strain evidence="7 8">NBRC 106145</strain>
    </source>
</reference>
<dbReference type="Gene3D" id="1.10.357.10">
    <property type="entry name" value="Tetracycline Repressor, domain 2"/>
    <property type="match status" value="1"/>
</dbReference>
<feature type="DNA-binding region" description="H-T-H motif" evidence="5">
    <location>
        <begin position="44"/>
        <end position="63"/>
    </location>
</feature>
<evidence type="ECO:0000313" key="8">
    <source>
        <dbReference type="Proteomes" id="UP000612282"/>
    </source>
</evidence>
<comment type="caution">
    <text evidence="7">The sequence shown here is derived from an EMBL/GenBank/DDBJ whole genome shotgun (WGS) entry which is preliminary data.</text>
</comment>
<dbReference type="InterPro" id="IPR009057">
    <property type="entry name" value="Homeodomain-like_sf"/>
</dbReference>
<evidence type="ECO:0000256" key="3">
    <source>
        <dbReference type="ARBA" id="ARBA00023125"/>
    </source>
</evidence>
<keyword evidence="1" id="KW-0678">Repressor</keyword>
<dbReference type="InterPro" id="IPR050109">
    <property type="entry name" value="HTH-type_TetR-like_transc_reg"/>
</dbReference>
<keyword evidence="8" id="KW-1185">Reference proteome</keyword>
<proteinExistence type="predicted"/>
<dbReference type="PANTHER" id="PTHR30055:SF234">
    <property type="entry name" value="HTH-TYPE TRANSCRIPTIONAL REGULATOR BETI"/>
    <property type="match status" value="1"/>
</dbReference>
<evidence type="ECO:0000256" key="1">
    <source>
        <dbReference type="ARBA" id="ARBA00022491"/>
    </source>
</evidence>
<dbReference type="Pfam" id="PF13977">
    <property type="entry name" value="TetR_C_6"/>
    <property type="match status" value="1"/>
</dbReference>
<dbReference type="PANTHER" id="PTHR30055">
    <property type="entry name" value="HTH-TYPE TRANSCRIPTIONAL REGULATOR RUTR"/>
    <property type="match status" value="1"/>
</dbReference>
<dbReference type="InterPro" id="IPR039538">
    <property type="entry name" value="BetI_C"/>
</dbReference>
<evidence type="ECO:0000256" key="4">
    <source>
        <dbReference type="ARBA" id="ARBA00023163"/>
    </source>
</evidence>
<name>A0ABQ3XS25_9ACTN</name>
<organism evidence="7 8">
    <name type="scientific">Actinoplanes couchii</name>
    <dbReference type="NCBI Taxonomy" id="403638"/>
    <lineage>
        <taxon>Bacteria</taxon>
        <taxon>Bacillati</taxon>
        <taxon>Actinomycetota</taxon>
        <taxon>Actinomycetes</taxon>
        <taxon>Micromonosporales</taxon>
        <taxon>Micromonosporaceae</taxon>
        <taxon>Actinoplanes</taxon>
    </lineage>
</organism>
<dbReference type="Pfam" id="PF00440">
    <property type="entry name" value="TetR_N"/>
    <property type="match status" value="1"/>
</dbReference>
<dbReference type="EMBL" id="BOMG01000122">
    <property type="protein sequence ID" value="GID61300.1"/>
    <property type="molecule type" value="Genomic_DNA"/>
</dbReference>
<dbReference type="PROSITE" id="PS50977">
    <property type="entry name" value="HTH_TETR_2"/>
    <property type="match status" value="1"/>
</dbReference>
<evidence type="ECO:0000259" key="6">
    <source>
        <dbReference type="PROSITE" id="PS50977"/>
    </source>
</evidence>
<keyword evidence="2" id="KW-0805">Transcription regulation</keyword>
<keyword evidence="4" id="KW-0804">Transcription</keyword>
<dbReference type="SUPFAM" id="SSF46689">
    <property type="entry name" value="Homeodomain-like"/>
    <property type="match status" value="1"/>
</dbReference>
<dbReference type="InterPro" id="IPR036271">
    <property type="entry name" value="Tet_transcr_reg_TetR-rel_C_sf"/>
</dbReference>
<feature type="domain" description="HTH tetR-type" evidence="6">
    <location>
        <begin position="21"/>
        <end position="81"/>
    </location>
</feature>
<dbReference type="SUPFAM" id="SSF48498">
    <property type="entry name" value="Tetracyclin repressor-like, C-terminal domain"/>
    <property type="match status" value="1"/>
</dbReference>
<gene>
    <name evidence="7" type="ORF">Aco03nite_097040</name>
</gene>
<evidence type="ECO:0000256" key="5">
    <source>
        <dbReference type="PROSITE-ProRule" id="PRU00335"/>
    </source>
</evidence>
<evidence type="ECO:0000313" key="7">
    <source>
        <dbReference type="EMBL" id="GID61300.1"/>
    </source>
</evidence>
<dbReference type="InterPro" id="IPR001647">
    <property type="entry name" value="HTH_TetR"/>
</dbReference>
<evidence type="ECO:0000256" key="2">
    <source>
        <dbReference type="ARBA" id="ARBA00023015"/>
    </source>
</evidence>
<accession>A0ABQ3XS25</accession>
<dbReference type="Proteomes" id="UP000612282">
    <property type="component" value="Unassembled WGS sequence"/>
</dbReference>
<protein>
    <submittedName>
        <fullName evidence="7">TetR family transcriptional regulator</fullName>
    </submittedName>
</protein>
<keyword evidence="3 5" id="KW-0238">DNA-binding</keyword>